<reference evidence="1" key="1">
    <citation type="submission" date="2021-03" db="EMBL/GenBank/DDBJ databases">
        <authorList>
            <person name="Bekaert M."/>
        </authorList>
    </citation>
    <scope>NUCLEOTIDE SEQUENCE</scope>
</reference>
<dbReference type="OrthoDB" id="7297429at2759"/>
<accession>A0A8S3RQ52</accession>
<comment type="caution">
    <text evidence="1">The sequence shown here is derived from an EMBL/GenBank/DDBJ whole genome shotgun (WGS) entry which is preliminary data.</text>
</comment>
<dbReference type="AlphaFoldDB" id="A0A8S3RQ52"/>
<evidence type="ECO:0000313" key="1">
    <source>
        <dbReference type="EMBL" id="CAG2208364.1"/>
    </source>
</evidence>
<dbReference type="Proteomes" id="UP000683360">
    <property type="component" value="Unassembled WGS sequence"/>
</dbReference>
<protein>
    <submittedName>
        <fullName evidence="1">Uncharacterized protein</fullName>
    </submittedName>
</protein>
<evidence type="ECO:0000313" key="2">
    <source>
        <dbReference type="Proteomes" id="UP000683360"/>
    </source>
</evidence>
<organism evidence="1 2">
    <name type="scientific">Mytilus edulis</name>
    <name type="common">Blue mussel</name>
    <dbReference type="NCBI Taxonomy" id="6550"/>
    <lineage>
        <taxon>Eukaryota</taxon>
        <taxon>Metazoa</taxon>
        <taxon>Spiralia</taxon>
        <taxon>Lophotrochozoa</taxon>
        <taxon>Mollusca</taxon>
        <taxon>Bivalvia</taxon>
        <taxon>Autobranchia</taxon>
        <taxon>Pteriomorphia</taxon>
        <taxon>Mytilida</taxon>
        <taxon>Mytiloidea</taxon>
        <taxon>Mytilidae</taxon>
        <taxon>Mytilinae</taxon>
        <taxon>Mytilus</taxon>
    </lineage>
</organism>
<gene>
    <name evidence="1" type="ORF">MEDL_22531</name>
</gene>
<dbReference type="PANTHER" id="PTHR47018">
    <property type="entry name" value="CXC DOMAIN-CONTAINING PROTEIN-RELATED"/>
    <property type="match status" value="1"/>
</dbReference>
<sequence length="201" mass="22903">MPEGVYVCIENLDEGFGIAQSFIDHKAKDFDEFVNISKAATIDRKDIFELNSEFKGTFPKECQETSVPQSLLSLVRMIQLGPNIKDRSYSQYTLTIAQLLMYSFTKKLSNRHMKYPEPPDSVYLGIMIHCISLFKHISEDVQGVVKHLTNLEPMLKCQSKRVSLLPKSYSNPPPAELRLSEPDIQLVEGELSIICPHFNLH</sequence>
<dbReference type="EMBL" id="CAJPWZ010001105">
    <property type="protein sequence ID" value="CAG2208364.1"/>
    <property type="molecule type" value="Genomic_DNA"/>
</dbReference>
<proteinExistence type="predicted"/>
<name>A0A8S3RQ52_MYTED</name>
<keyword evidence="2" id="KW-1185">Reference proteome</keyword>